<organism evidence="1 2">
    <name type="scientific">Lacrimispora sphenoides JCM 1415</name>
    <dbReference type="NCBI Taxonomy" id="1297793"/>
    <lineage>
        <taxon>Bacteria</taxon>
        <taxon>Bacillati</taxon>
        <taxon>Bacillota</taxon>
        <taxon>Clostridia</taxon>
        <taxon>Lachnospirales</taxon>
        <taxon>Lachnospiraceae</taxon>
        <taxon>Lacrimispora</taxon>
    </lineage>
</organism>
<accession>A0ABY1C2P1</accession>
<evidence type="ECO:0000313" key="1">
    <source>
        <dbReference type="EMBL" id="SET57546.1"/>
    </source>
</evidence>
<dbReference type="EMBL" id="LT630003">
    <property type="protein sequence ID" value="SET57546.1"/>
    <property type="molecule type" value="Genomic_DNA"/>
</dbReference>
<protein>
    <submittedName>
        <fullName evidence="1">Uncharacterized protein</fullName>
    </submittedName>
</protein>
<proteinExistence type="predicted"/>
<name>A0ABY1C2P1_9FIRM</name>
<evidence type="ECO:0000313" key="2">
    <source>
        <dbReference type="Proteomes" id="UP000198970"/>
    </source>
</evidence>
<dbReference type="RefSeq" id="WP_054789743.1">
    <property type="nucleotide sequence ID" value="NZ_LT630003.1"/>
</dbReference>
<dbReference type="Proteomes" id="UP000198970">
    <property type="component" value="Chromosome I"/>
</dbReference>
<reference evidence="1 2" key="1">
    <citation type="submission" date="2016-10" db="EMBL/GenBank/DDBJ databases">
        <authorList>
            <person name="Varghese N."/>
            <person name="Submissions S."/>
        </authorList>
    </citation>
    <scope>NUCLEOTIDE SEQUENCE [LARGE SCALE GENOMIC DNA]</scope>
    <source>
        <strain evidence="1 2">ATCC 19403</strain>
    </source>
</reference>
<sequence length="89" mass="9743">MKPYHSQAYKIHTAISASQYMAEDTFTDTAEGYRDFYGGVTAKRALGLCDSGIFPVGDFGIDKATKSFQNFTALLVSLTSHAVIDHFTP</sequence>
<gene>
    <name evidence="1" type="ORF">SAMN02745906_0459</name>
</gene>
<keyword evidence="2" id="KW-1185">Reference proteome</keyword>